<keyword evidence="4 5" id="KW-0472">Membrane</keyword>
<feature type="transmembrane region" description="Helical" evidence="5">
    <location>
        <begin position="552"/>
        <end position="572"/>
    </location>
</feature>
<sequence length="747" mass="80889">MKNSSFLEELKFLLSNRKILISIIAVALVPLMYAGMFIWAFWDPYANLDELPVAIVNNDKGAEFEGKTLHIGDELAKKLEDSEKFAFHVVSKEEGYKGLENRDYYLLIEIPENFSENATTILDDEPKKLELKYVPNESTNFLSSQIGETAMKEVKAEISKNIIETYAETMFDSITELADGLNQASDGSGQLKEGIAKLNDGSKTLSENLATLASKMIEFNEGMNSAANGSESIASGSSQLKEGLKQLNDNLPALVNGTSQVENGLKQMKDQLPAQVASGISEKLKGSVQNISAGINQLETQLSSEMSSQLTAGIVNGLSSQLAEQTVATQTQTLTQIQSALVANGFMTEEQAADFMAQLASNSPTKEQVEQQYKTQLQAQLEPQITAGVSQGLNQGLTQFENSLTSQLLASANGIEEQLKTQTAPAFNQMIAGLDQINAGQQTLQSGVSKLYNGSIDLNNGANQLSAGMQQLRSGAGQLQEGAGKLSDGAVQLTSGTEKLLDGSTELADKLAEGAEEAGSVKANEDTYDMMGEPVVVDKDAVNEVPNYGTGFTPYFMSLGLFVGALMLSIVFEFKRPVIRPKNAVTWFASKFGIVAIVGLIQALLVDLILLLVLNLEVENLPLFILTSIIVSFVFMSLIQMLVTLLGDSGRFIAIIILILQLTTSAGTFPMELLPYALQPINAFLPMTYTIQAFKATISSGDISFLWHNNFILIGYMIAFIVLTIAFLSVSLKRSKDVEMAAMMKQD</sequence>
<reference evidence="7 8" key="1">
    <citation type="submission" date="2019-02" db="EMBL/GenBank/DDBJ databases">
        <title>Ureibacillus thermophilus.</title>
        <authorList>
            <person name="Sunny J.S."/>
            <person name="Natarajan A."/>
            <person name="Saleena L.M."/>
        </authorList>
    </citation>
    <scope>NUCLEOTIDE SEQUENCE [LARGE SCALE GENOMIC DNA]</scope>
    <source>
        <strain evidence="7 8">LM102</strain>
    </source>
</reference>
<feature type="transmembrane region" description="Helical" evidence="5">
    <location>
        <begin position="592"/>
        <end position="615"/>
    </location>
</feature>
<dbReference type="GO" id="GO:0140359">
    <property type="term" value="F:ABC-type transporter activity"/>
    <property type="evidence" value="ECO:0007669"/>
    <property type="project" value="InterPro"/>
</dbReference>
<keyword evidence="3 5" id="KW-1133">Transmembrane helix</keyword>
<feature type="transmembrane region" description="Helical" evidence="5">
    <location>
        <begin position="711"/>
        <end position="730"/>
    </location>
</feature>
<dbReference type="InterPro" id="IPR017500">
    <property type="entry name" value="Phage_infect_YhgE_N"/>
</dbReference>
<evidence type="ECO:0000313" key="7">
    <source>
        <dbReference type="EMBL" id="QBK25086.1"/>
    </source>
</evidence>
<evidence type="ECO:0000259" key="6">
    <source>
        <dbReference type="Pfam" id="PF12698"/>
    </source>
</evidence>
<evidence type="ECO:0000256" key="5">
    <source>
        <dbReference type="SAM" id="Phobius"/>
    </source>
</evidence>
<dbReference type="Gene3D" id="1.10.287.950">
    <property type="entry name" value="Methyl-accepting chemotaxis protein"/>
    <property type="match status" value="1"/>
</dbReference>
<feature type="domain" description="ABC-2 type transporter transmembrane" evidence="6">
    <location>
        <begin position="23"/>
        <end position="168"/>
    </location>
</feature>
<evidence type="ECO:0000256" key="1">
    <source>
        <dbReference type="ARBA" id="ARBA00004141"/>
    </source>
</evidence>
<feature type="transmembrane region" description="Helical" evidence="5">
    <location>
        <begin position="621"/>
        <end position="645"/>
    </location>
</feature>
<name>A0A4P6USV0_9BACL</name>
<keyword evidence="2 5" id="KW-0812">Transmembrane</keyword>
<dbReference type="Pfam" id="PF12698">
    <property type="entry name" value="ABC2_membrane_3"/>
    <property type="match status" value="2"/>
</dbReference>
<dbReference type="AlphaFoldDB" id="A0A4P6USV0"/>
<dbReference type="EMBL" id="CP036528">
    <property type="protein sequence ID" value="QBK25086.1"/>
    <property type="molecule type" value="Genomic_DNA"/>
</dbReference>
<organism evidence="7 8">
    <name type="scientific">Ureibacillus thermophilus</name>
    <dbReference type="NCBI Taxonomy" id="367743"/>
    <lineage>
        <taxon>Bacteria</taxon>
        <taxon>Bacillati</taxon>
        <taxon>Bacillota</taxon>
        <taxon>Bacilli</taxon>
        <taxon>Bacillales</taxon>
        <taxon>Caryophanaceae</taxon>
        <taxon>Ureibacillus</taxon>
    </lineage>
</organism>
<dbReference type="InterPro" id="IPR023908">
    <property type="entry name" value="xxxLxxG_rpt"/>
</dbReference>
<dbReference type="Proteomes" id="UP000291151">
    <property type="component" value="Chromosome"/>
</dbReference>
<protein>
    <submittedName>
        <fullName evidence="7">YhgE/Pip domain-containing protein</fullName>
    </submittedName>
</protein>
<gene>
    <name evidence="7" type="ORF">DKZ56_03980</name>
</gene>
<evidence type="ECO:0000256" key="2">
    <source>
        <dbReference type="ARBA" id="ARBA00022692"/>
    </source>
</evidence>
<dbReference type="Gene3D" id="3.40.1710.10">
    <property type="entry name" value="abc type-2 transporter like domain"/>
    <property type="match status" value="1"/>
</dbReference>
<dbReference type="NCBIfam" id="TIGR03057">
    <property type="entry name" value="xxxLxxG_by_4"/>
    <property type="match status" value="5"/>
</dbReference>
<comment type="subcellular location">
    <subcellularLocation>
        <location evidence="1">Membrane</location>
        <topology evidence="1">Multi-pass membrane protein</topology>
    </subcellularLocation>
</comment>
<dbReference type="InterPro" id="IPR013525">
    <property type="entry name" value="ABC2_TM"/>
</dbReference>
<evidence type="ECO:0000256" key="4">
    <source>
        <dbReference type="ARBA" id="ARBA00023136"/>
    </source>
</evidence>
<evidence type="ECO:0000313" key="8">
    <source>
        <dbReference type="Proteomes" id="UP000291151"/>
    </source>
</evidence>
<evidence type="ECO:0000256" key="3">
    <source>
        <dbReference type="ARBA" id="ARBA00022989"/>
    </source>
</evidence>
<feature type="transmembrane region" description="Helical" evidence="5">
    <location>
        <begin position="20"/>
        <end position="42"/>
    </location>
</feature>
<dbReference type="InterPro" id="IPR017501">
    <property type="entry name" value="Phage_infect_YhgE_C"/>
</dbReference>
<feature type="domain" description="ABC-2 type transporter transmembrane" evidence="6">
    <location>
        <begin position="354"/>
        <end position="725"/>
    </location>
</feature>
<dbReference type="NCBIfam" id="TIGR03061">
    <property type="entry name" value="pip_yhgE_Nterm"/>
    <property type="match status" value="1"/>
</dbReference>
<keyword evidence="8" id="KW-1185">Reference proteome</keyword>
<dbReference type="GO" id="GO:0016020">
    <property type="term" value="C:membrane"/>
    <property type="evidence" value="ECO:0007669"/>
    <property type="project" value="UniProtKB-SubCell"/>
</dbReference>
<proteinExistence type="predicted"/>
<feature type="transmembrane region" description="Helical" evidence="5">
    <location>
        <begin position="652"/>
        <end position="671"/>
    </location>
</feature>
<dbReference type="PANTHER" id="PTHR43077">
    <property type="entry name" value="TRANSPORT PERMEASE YVFS-RELATED"/>
    <property type="match status" value="1"/>
</dbReference>
<dbReference type="InterPro" id="IPR051328">
    <property type="entry name" value="T7SS_ABC-Transporter"/>
</dbReference>
<dbReference type="KEGG" id="uth:DKZ56_03980"/>
<dbReference type="NCBIfam" id="TIGR03062">
    <property type="entry name" value="pip_yhgE_Cterm"/>
    <property type="match status" value="1"/>
</dbReference>
<dbReference type="RefSeq" id="WP_208651451.1">
    <property type="nucleotide sequence ID" value="NZ_CP036528.1"/>
</dbReference>
<accession>A0A4P6USV0</accession>
<dbReference type="PANTHER" id="PTHR43077:SF5">
    <property type="entry name" value="PHAGE INFECTION PROTEIN"/>
    <property type="match status" value="1"/>
</dbReference>